<dbReference type="SUPFAM" id="SSF53822">
    <property type="entry name" value="Periplasmic binding protein-like I"/>
    <property type="match status" value="1"/>
</dbReference>
<keyword evidence="6" id="KW-1185">Reference proteome</keyword>
<dbReference type="Proteomes" id="UP001596514">
    <property type="component" value="Unassembled WGS sequence"/>
</dbReference>
<sequence>MGIPRTPVRRIAVLALLALAVTACASEKATGGSGGAPSAVGGDGVKTGPGVTTDKITIGLMTDLTGPYASFGKSLTQAQQLYFEQTNAAGGVCGRQLEALVRDHGYDVQKAVAAYTEISPKVVALAHVVGSPMVNAVKQRIEADDMLTIPQAWATGLLGSKPIQVTGTTYDIDMINGVDFLTKEKGIKSGDKIGHLYFEGDYGESALNGSKYAAEKLGLKLVEQKIKATDQDMSAQVAAFKAEGVKAVLVSVGPRQTASLVGVSLAKGMDVPFVGSNSAYSPQLLPTPAGPALLKDFYYITAGTPISADQPAMKKLAADYAAKYPDAAIDSGVSSGYSAAAIVVDALKKACEGKDLTRAAVVAAHRGQSAWGAEFGTVMDFTMFDKPASLLSYVAKPDKDALGGAVIFKEAATSDLAKTYQVPVG</sequence>
<evidence type="ECO:0000313" key="6">
    <source>
        <dbReference type="Proteomes" id="UP001596514"/>
    </source>
</evidence>
<dbReference type="EMBL" id="JBHTEE010000001">
    <property type="protein sequence ID" value="MFC7601578.1"/>
    <property type="molecule type" value="Genomic_DNA"/>
</dbReference>
<evidence type="ECO:0000259" key="4">
    <source>
        <dbReference type="Pfam" id="PF13458"/>
    </source>
</evidence>
<dbReference type="InterPro" id="IPR028082">
    <property type="entry name" value="Peripla_BP_I"/>
</dbReference>
<proteinExistence type="inferred from homology"/>
<comment type="caution">
    <text evidence="5">The sequence shown here is derived from an EMBL/GenBank/DDBJ whole genome shotgun (WGS) entry which is preliminary data.</text>
</comment>
<gene>
    <name evidence="5" type="ORF">ACFQVD_15910</name>
</gene>
<dbReference type="Pfam" id="PF13458">
    <property type="entry name" value="Peripla_BP_6"/>
    <property type="match status" value="1"/>
</dbReference>
<dbReference type="Gene3D" id="3.40.50.2300">
    <property type="match status" value="2"/>
</dbReference>
<evidence type="ECO:0000256" key="1">
    <source>
        <dbReference type="ARBA" id="ARBA00010062"/>
    </source>
</evidence>
<keyword evidence="2 3" id="KW-0732">Signal</keyword>
<dbReference type="PANTHER" id="PTHR47235">
    <property type="entry name" value="BLR6548 PROTEIN"/>
    <property type="match status" value="1"/>
</dbReference>
<dbReference type="PROSITE" id="PS51257">
    <property type="entry name" value="PROKAR_LIPOPROTEIN"/>
    <property type="match status" value="1"/>
</dbReference>
<dbReference type="PANTHER" id="PTHR47235:SF1">
    <property type="entry name" value="BLR6548 PROTEIN"/>
    <property type="match status" value="1"/>
</dbReference>
<accession>A0ABW2SZS3</accession>
<evidence type="ECO:0000313" key="5">
    <source>
        <dbReference type="EMBL" id="MFC7601578.1"/>
    </source>
</evidence>
<organism evidence="5 6">
    <name type="scientific">Streptosporangium amethystogenes subsp. fukuiense</name>
    <dbReference type="NCBI Taxonomy" id="698418"/>
    <lineage>
        <taxon>Bacteria</taxon>
        <taxon>Bacillati</taxon>
        <taxon>Actinomycetota</taxon>
        <taxon>Actinomycetes</taxon>
        <taxon>Streptosporangiales</taxon>
        <taxon>Streptosporangiaceae</taxon>
        <taxon>Streptosporangium</taxon>
    </lineage>
</organism>
<name>A0ABW2SZS3_9ACTN</name>
<feature type="signal peptide" evidence="3">
    <location>
        <begin position="1"/>
        <end position="25"/>
    </location>
</feature>
<evidence type="ECO:0000256" key="2">
    <source>
        <dbReference type="ARBA" id="ARBA00022729"/>
    </source>
</evidence>
<dbReference type="RefSeq" id="WP_343963758.1">
    <property type="nucleotide sequence ID" value="NZ_BAAAGK010000019.1"/>
</dbReference>
<feature type="domain" description="Leucine-binding protein" evidence="4">
    <location>
        <begin position="55"/>
        <end position="377"/>
    </location>
</feature>
<protein>
    <submittedName>
        <fullName evidence="5">ABC transporter substrate-binding protein</fullName>
    </submittedName>
</protein>
<dbReference type="InterPro" id="IPR028081">
    <property type="entry name" value="Leu-bd"/>
</dbReference>
<reference evidence="6" key="1">
    <citation type="journal article" date="2019" name="Int. J. Syst. Evol. Microbiol.">
        <title>The Global Catalogue of Microorganisms (GCM) 10K type strain sequencing project: providing services to taxonomists for standard genome sequencing and annotation.</title>
        <authorList>
            <consortium name="The Broad Institute Genomics Platform"/>
            <consortium name="The Broad Institute Genome Sequencing Center for Infectious Disease"/>
            <person name="Wu L."/>
            <person name="Ma J."/>
        </authorList>
    </citation>
    <scope>NUCLEOTIDE SEQUENCE [LARGE SCALE GENOMIC DNA]</scope>
    <source>
        <strain evidence="6">JCM 10083</strain>
    </source>
</reference>
<feature type="chain" id="PRO_5046675455" evidence="3">
    <location>
        <begin position="26"/>
        <end position="425"/>
    </location>
</feature>
<evidence type="ECO:0000256" key="3">
    <source>
        <dbReference type="SAM" id="SignalP"/>
    </source>
</evidence>
<comment type="similarity">
    <text evidence="1">Belongs to the leucine-binding protein family.</text>
</comment>